<evidence type="ECO:0000256" key="2">
    <source>
        <dbReference type="ARBA" id="ARBA00009477"/>
    </source>
</evidence>
<dbReference type="PANTHER" id="PTHR30469">
    <property type="entry name" value="MULTIDRUG RESISTANCE PROTEIN MDTA"/>
    <property type="match status" value="1"/>
</dbReference>
<dbReference type="Proteomes" id="UP000662783">
    <property type="component" value="Chromosome"/>
</dbReference>
<dbReference type="AlphaFoldDB" id="A0A975A0B6"/>
<name>A0A975A0B6_9BACT</name>
<evidence type="ECO:0000256" key="3">
    <source>
        <dbReference type="ARBA" id="ARBA00022448"/>
    </source>
</evidence>
<comment type="function">
    <text evidence="6">CzcA and CzcB together would act in zinc efflux nearly as effectively as the complete czc efflux system (CzcABC). The CzcB protein is thought to funnel zinc cations to the CzcA transport protein.</text>
</comment>
<organism evidence="11 12">
    <name type="scientific">Fulvivirga lutea</name>
    <dbReference type="NCBI Taxonomy" id="2810512"/>
    <lineage>
        <taxon>Bacteria</taxon>
        <taxon>Pseudomonadati</taxon>
        <taxon>Bacteroidota</taxon>
        <taxon>Cytophagia</taxon>
        <taxon>Cytophagales</taxon>
        <taxon>Fulvivirgaceae</taxon>
        <taxon>Fulvivirga</taxon>
    </lineage>
</organism>
<evidence type="ECO:0000259" key="10">
    <source>
        <dbReference type="Pfam" id="PF25967"/>
    </source>
</evidence>
<dbReference type="InterPro" id="IPR058627">
    <property type="entry name" value="MdtA-like_C"/>
</dbReference>
<dbReference type="RefSeq" id="WP_205721155.1">
    <property type="nucleotide sequence ID" value="NZ_CP070608.1"/>
</dbReference>
<comment type="subcellular location">
    <subcellularLocation>
        <location evidence="1">Cell envelope</location>
    </subcellularLocation>
</comment>
<evidence type="ECO:0000313" key="11">
    <source>
        <dbReference type="EMBL" id="QSE96641.1"/>
    </source>
</evidence>
<evidence type="ECO:0000256" key="1">
    <source>
        <dbReference type="ARBA" id="ARBA00004196"/>
    </source>
</evidence>
<dbReference type="InterPro" id="IPR058625">
    <property type="entry name" value="MdtA-like_BSH"/>
</dbReference>
<feature type="transmembrane region" description="Helical" evidence="7">
    <location>
        <begin position="7"/>
        <end position="26"/>
    </location>
</feature>
<dbReference type="KEGG" id="fuv:JR347_13690"/>
<evidence type="ECO:0000259" key="9">
    <source>
        <dbReference type="Pfam" id="PF25954"/>
    </source>
</evidence>
<dbReference type="SUPFAM" id="SSF111369">
    <property type="entry name" value="HlyD-like secretion proteins"/>
    <property type="match status" value="1"/>
</dbReference>
<protein>
    <submittedName>
        <fullName evidence="11">Efflux RND transporter periplasmic adaptor subunit</fullName>
    </submittedName>
</protein>
<dbReference type="EMBL" id="CP070608">
    <property type="protein sequence ID" value="QSE96641.1"/>
    <property type="molecule type" value="Genomic_DNA"/>
</dbReference>
<dbReference type="InterPro" id="IPR058792">
    <property type="entry name" value="Beta-barrel_RND_2"/>
</dbReference>
<dbReference type="Pfam" id="PF25967">
    <property type="entry name" value="RND-MFP_C"/>
    <property type="match status" value="1"/>
</dbReference>
<keyword evidence="3" id="KW-0813">Transport</keyword>
<dbReference type="Gene3D" id="1.10.287.470">
    <property type="entry name" value="Helix hairpin bin"/>
    <property type="match status" value="1"/>
</dbReference>
<evidence type="ECO:0000256" key="4">
    <source>
        <dbReference type="ARBA" id="ARBA00022833"/>
    </source>
</evidence>
<evidence type="ECO:0000256" key="5">
    <source>
        <dbReference type="ARBA" id="ARBA00043263"/>
    </source>
</evidence>
<dbReference type="InterPro" id="IPR006143">
    <property type="entry name" value="RND_pump_MFP"/>
</dbReference>
<feature type="domain" description="CusB-like beta-barrel" evidence="9">
    <location>
        <begin position="205"/>
        <end position="277"/>
    </location>
</feature>
<keyword evidence="4" id="KW-0862">Zinc</keyword>
<dbReference type="Gene3D" id="2.40.30.170">
    <property type="match status" value="1"/>
</dbReference>
<dbReference type="PANTHER" id="PTHR30469:SF36">
    <property type="entry name" value="BLL3903 PROTEIN"/>
    <property type="match status" value="1"/>
</dbReference>
<dbReference type="FunFam" id="2.40.30.170:FF:000010">
    <property type="entry name" value="Efflux RND transporter periplasmic adaptor subunit"/>
    <property type="match status" value="1"/>
</dbReference>
<keyword evidence="7" id="KW-1133">Transmembrane helix</keyword>
<feature type="domain" description="Multidrug resistance protein MdtA-like C-terminal permuted SH3" evidence="10">
    <location>
        <begin position="284"/>
        <end position="341"/>
    </location>
</feature>
<gene>
    <name evidence="11" type="ORF">JR347_13690</name>
</gene>
<keyword evidence="5" id="KW-0105">Cadmium resistance</keyword>
<evidence type="ECO:0000259" key="8">
    <source>
        <dbReference type="Pfam" id="PF25917"/>
    </source>
</evidence>
<feature type="domain" description="Multidrug resistance protein MdtA-like barrel-sandwich hybrid" evidence="8">
    <location>
        <begin position="73"/>
        <end position="195"/>
    </location>
</feature>
<reference evidence="11" key="1">
    <citation type="submission" date="2021-02" db="EMBL/GenBank/DDBJ databases">
        <title>Fulvivirga sp. S481 isolated from sea water.</title>
        <authorList>
            <person name="Bae S.S."/>
            <person name="Baek K."/>
        </authorList>
    </citation>
    <scope>NUCLEOTIDE SEQUENCE</scope>
    <source>
        <strain evidence="11">S481</strain>
    </source>
</reference>
<dbReference type="Pfam" id="PF25954">
    <property type="entry name" value="Beta-barrel_RND_2"/>
    <property type="match status" value="1"/>
</dbReference>
<comment type="similarity">
    <text evidence="2">Belongs to the membrane fusion protein (MFP) (TC 8.A.1) family.</text>
</comment>
<keyword evidence="7" id="KW-0812">Transmembrane</keyword>
<evidence type="ECO:0000256" key="6">
    <source>
        <dbReference type="ARBA" id="ARBA00058766"/>
    </source>
</evidence>
<proteinExistence type="inferred from homology"/>
<dbReference type="Gene3D" id="2.40.420.20">
    <property type="match status" value="1"/>
</dbReference>
<keyword evidence="7" id="KW-0472">Membrane</keyword>
<evidence type="ECO:0000313" key="12">
    <source>
        <dbReference type="Proteomes" id="UP000662783"/>
    </source>
</evidence>
<dbReference type="GO" id="GO:1990281">
    <property type="term" value="C:efflux pump complex"/>
    <property type="evidence" value="ECO:0007669"/>
    <property type="project" value="TreeGrafter"/>
</dbReference>
<dbReference type="Gene3D" id="2.40.50.100">
    <property type="match status" value="1"/>
</dbReference>
<evidence type="ECO:0000256" key="7">
    <source>
        <dbReference type="SAM" id="Phobius"/>
    </source>
</evidence>
<sequence>MNKTAKTILISVIILGLIAFIVYPKVKKEVTEEENSPVPQSSQALEVNAVVAQSQKLDNDLRVTGSLTSNESVVLKPEVSGRVIQINFEEGQRVKKGQLLIALDASEVRAEIDKLNFTKKLNEDNEYRQKQLLKKEAISQEEYETALTTLNTTLAEIRVREVQLQKHLIRAPFDGIAGLRKVSPGSYISSSDELVTVYSINPIKIDFSVPGKYAAQVNEGDKLQFQVDGYENELFKGSIYAIEPQIDPSTRSISIRATSANKENKLLPGQFAKIRLTISTFQEAILIPTEAVIPELNSKKVFVSKNGKVETREIETGIRMSNNIQVTSGLNNGDTVITTGILQLRTGMPVNLNLIPLNE</sequence>
<dbReference type="FunFam" id="2.40.420.20:FF:000006">
    <property type="entry name" value="RND family efflux transporter MFP subunit"/>
    <property type="match status" value="1"/>
</dbReference>
<accession>A0A975A0B6</accession>
<dbReference type="GO" id="GO:0015562">
    <property type="term" value="F:efflux transmembrane transporter activity"/>
    <property type="evidence" value="ECO:0007669"/>
    <property type="project" value="TreeGrafter"/>
</dbReference>
<keyword evidence="12" id="KW-1185">Reference proteome</keyword>
<dbReference type="NCBIfam" id="TIGR01730">
    <property type="entry name" value="RND_mfp"/>
    <property type="match status" value="1"/>
</dbReference>
<dbReference type="GO" id="GO:0046686">
    <property type="term" value="P:response to cadmium ion"/>
    <property type="evidence" value="ECO:0007669"/>
    <property type="project" value="UniProtKB-KW"/>
</dbReference>
<dbReference type="Pfam" id="PF25917">
    <property type="entry name" value="BSH_RND"/>
    <property type="match status" value="1"/>
</dbReference>